<organism evidence="2 3">
    <name type="scientific">Amylocarpus encephaloides</name>
    <dbReference type="NCBI Taxonomy" id="45428"/>
    <lineage>
        <taxon>Eukaryota</taxon>
        <taxon>Fungi</taxon>
        <taxon>Dikarya</taxon>
        <taxon>Ascomycota</taxon>
        <taxon>Pezizomycotina</taxon>
        <taxon>Leotiomycetes</taxon>
        <taxon>Helotiales</taxon>
        <taxon>Helotiales incertae sedis</taxon>
        <taxon>Amylocarpus</taxon>
    </lineage>
</organism>
<dbReference type="Pfam" id="PF14479">
    <property type="entry name" value="HeLo"/>
    <property type="match status" value="1"/>
</dbReference>
<evidence type="ECO:0000259" key="1">
    <source>
        <dbReference type="Pfam" id="PF14479"/>
    </source>
</evidence>
<dbReference type="Proteomes" id="UP000824998">
    <property type="component" value="Unassembled WGS sequence"/>
</dbReference>
<reference evidence="2" key="1">
    <citation type="journal article" date="2021" name="IMA Fungus">
        <title>Genomic characterization of three marine fungi, including Emericellopsis atlantica sp. nov. with signatures of a generalist lifestyle and marine biomass degradation.</title>
        <authorList>
            <person name="Hagestad O.C."/>
            <person name="Hou L."/>
            <person name="Andersen J.H."/>
            <person name="Hansen E.H."/>
            <person name="Altermark B."/>
            <person name="Li C."/>
            <person name="Kuhnert E."/>
            <person name="Cox R.J."/>
            <person name="Crous P.W."/>
            <person name="Spatafora J.W."/>
            <person name="Lail K."/>
            <person name="Amirebrahimi M."/>
            <person name="Lipzen A."/>
            <person name="Pangilinan J."/>
            <person name="Andreopoulos W."/>
            <person name="Hayes R.D."/>
            <person name="Ng V."/>
            <person name="Grigoriev I.V."/>
            <person name="Jackson S.A."/>
            <person name="Sutton T.D.S."/>
            <person name="Dobson A.D.W."/>
            <person name="Rama T."/>
        </authorList>
    </citation>
    <scope>NUCLEOTIDE SEQUENCE</scope>
    <source>
        <strain evidence="2">TRa018bII</strain>
    </source>
</reference>
<evidence type="ECO:0000313" key="2">
    <source>
        <dbReference type="EMBL" id="KAG9234485.1"/>
    </source>
</evidence>
<protein>
    <submittedName>
        <fullName evidence="2">Small s protein</fullName>
    </submittedName>
</protein>
<keyword evidence="3" id="KW-1185">Reference proteome</keyword>
<sequence length="268" mass="29585">MADPFGTAVGAIGLYIQFGRHFGRDFQTDQLALSCARLRLSRWGESIDIYNDPKLDKPDATATEIQLAKDTLLQILVLFASTKGISSEYKMAAKACEDLSTFTTGDMDSISIALDNKLKALARRRQKGGRFLKLTSWALYHRSKFEDFIEKIVLLIDNIEKLFPASEAQLTLVRQEASAVGDIQLLKLTENTAKGGDSLLQHAVQQVCTGHQYLKIIVRGQAQIGDAYSSNWKGSVAGACHRYENVEVKEGGKALIGNMYGGKDFWGD</sequence>
<dbReference type="InterPro" id="IPR029498">
    <property type="entry name" value="HeLo_dom"/>
</dbReference>
<feature type="domain" description="Prion-inhibition and propagation HeLo" evidence="1">
    <location>
        <begin position="5"/>
        <end position="188"/>
    </location>
</feature>
<name>A0A9P7YK05_9HELO</name>
<proteinExistence type="predicted"/>
<dbReference type="OrthoDB" id="20872at2759"/>
<evidence type="ECO:0000313" key="3">
    <source>
        <dbReference type="Proteomes" id="UP000824998"/>
    </source>
</evidence>
<comment type="caution">
    <text evidence="2">The sequence shown here is derived from an EMBL/GenBank/DDBJ whole genome shotgun (WGS) entry which is preliminary data.</text>
</comment>
<dbReference type="Gene3D" id="1.20.120.1020">
    <property type="entry name" value="Prion-inhibition and propagation, HeLo domain"/>
    <property type="match status" value="1"/>
</dbReference>
<dbReference type="InterPro" id="IPR038305">
    <property type="entry name" value="HeLo_sf"/>
</dbReference>
<dbReference type="AlphaFoldDB" id="A0A9P7YK05"/>
<dbReference type="EMBL" id="MU251461">
    <property type="protein sequence ID" value="KAG9234485.1"/>
    <property type="molecule type" value="Genomic_DNA"/>
</dbReference>
<accession>A0A9P7YK05</accession>
<gene>
    <name evidence="2" type="ORF">BJ875DRAFT_504656</name>
</gene>